<reference evidence="5" key="1">
    <citation type="submission" date="2016-10" db="EMBL/GenBank/DDBJ databases">
        <authorList>
            <person name="Varghese N."/>
            <person name="Submissions S."/>
        </authorList>
    </citation>
    <scope>NUCLEOTIDE SEQUENCE [LARGE SCALE GENOMIC DNA]</scope>
    <source>
        <strain evidence="5">JCM 2783</strain>
    </source>
</reference>
<feature type="domain" description="DUF3991" evidence="3">
    <location>
        <begin position="1399"/>
        <end position="1462"/>
    </location>
</feature>
<dbReference type="InterPro" id="IPR014862">
    <property type="entry name" value="TrwC"/>
</dbReference>
<feature type="compositionally biased region" description="Low complexity" evidence="1">
    <location>
        <begin position="1169"/>
        <end position="1179"/>
    </location>
</feature>
<protein>
    <submittedName>
        <fullName evidence="4">Conjugative relaxase domain-containing protein, TrwC/TraI family</fullName>
    </submittedName>
</protein>
<feature type="domain" description="TrwC relaxase" evidence="2">
    <location>
        <begin position="73"/>
        <end position="392"/>
    </location>
</feature>
<evidence type="ECO:0000256" key="1">
    <source>
        <dbReference type="SAM" id="MobiDB-lite"/>
    </source>
</evidence>
<feature type="region of interest" description="Disordered" evidence="1">
    <location>
        <begin position="1141"/>
        <end position="1240"/>
    </location>
</feature>
<dbReference type="EMBL" id="FOMO01000004">
    <property type="protein sequence ID" value="SFD79306.1"/>
    <property type="molecule type" value="Genomic_DNA"/>
</dbReference>
<dbReference type="Pfam" id="PF13155">
    <property type="entry name" value="Toprim_2"/>
    <property type="match status" value="1"/>
</dbReference>
<dbReference type="Pfam" id="PF08751">
    <property type="entry name" value="TrwC"/>
    <property type="match status" value="1"/>
</dbReference>
<organism evidence="4 5">
    <name type="scientific">Pseudomonas straminea</name>
    <dbReference type="NCBI Taxonomy" id="47882"/>
    <lineage>
        <taxon>Bacteria</taxon>
        <taxon>Pseudomonadati</taxon>
        <taxon>Pseudomonadota</taxon>
        <taxon>Gammaproteobacteria</taxon>
        <taxon>Pseudomonadales</taxon>
        <taxon>Pseudomonadaceae</taxon>
        <taxon>Phytopseudomonas</taxon>
    </lineage>
</organism>
<dbReference type="Gene3D" id="3.40.50.300">
    <property type="entry name" value="P-loop containing nucleotide triphosphate hydrolases"/>
    <property type="match status" value="2"/>
</dbReference>
<evidence type="ECO:0000313" key="4">
    <source>
        <dbReference type="EMBL" id="SFD79306.1"/>
    </source>
</evidence>
<feature type="compositionally biased region" description="Basic and acidic residues" evidence="1">
    <location>
        <begin position="1613"/>
        <end position="1631"/>
    </location>
</feature>
<feature type="compositionally biased region" description="Basic and acidic residues" evidence="1">
    <location>
        <begin position="1353"/>
        <end position="1377"/>
    </location>
</feature>
<dbReference type="SUPFAM" id="SSF55464">
    <property type="entry name" value="Origin of replication-binding domain, RBD-like"/>
    <property type="match status" value="1"/>
</dbReference>
<dbReference type="CDD" id="cd17933">
    <property type="entry name" value="DEXSc_RecD-like"/>
    <property type="match status" value="1"/>
</dbReference>
<keyword evidence="5" id="KW-1185">Reference proteome</keyword>
<dbReference type="Gene3D" id="2.30.30.940">
    <property type="match status" value="1"/>
</dbReference>
<accession>A0A1I1V8H7</accession>
<dbReference type="InterPro" id="IPR025054">
    <property type="entry name" value="DUF3991"/>
</dbReference>
<dbReference type="InterPro" id="IPR027417">
    <property type="entry name" value="P-loop_NTPase"/>
</dbReference>
<proteinExistence type="predicted"/>
<feature type="region of interest" description="Disordered" evidence="1">
    <location>
        <begin position="1346"/>
        <end position="1380"/>
    </location>
</feature>
<dbReference type="Pfam" id="PF13154">
    <property type="entry name" value="DUF3991"/>
    <property type="match status" value="1"/>
</dbReference>
<feature type="region of interest" description="Disordered" evidence="1">
    <location>
        <begin position="1575"/>
        <end position="1631"/>
    </location>
</feature>
<sequence>MSHYGMSNQKTTAGNFAAKASYFEKKLKELQALREERIALGAERGVTDAVMAAELAKVDAEIASIVSQVEGDQGTGREDYYHKSGNDTLASGIAGPLAAKLGLGEHPQDGDYLALFRGINPRTGEAFLDEKRQKSIYKAIQEAESKKANPSSKKQLEAGDLERLEKESKEQAAKDPVLGFSSCVSLQKSISLYWAQTDDRTRRVIQECMMGAVNDAIENEHRTGRIRGREGAQGAESVTGDCVTLTYAHCTARRAPGQDFPDPQLHVHLERPNFVRTIDGKFLTLDAGWLYKSQKEFGAVVDVAFFQRLQARLPELASAMVVDWSGHGLRLNEASVSKQLVAEFSKRSEQIQTEKKTMATSGQAAAQAIAVRSRDAKDIELGDSLDAHWREAIPTIKLKASTAADLKAPSLAELQRMVFRGSTVIDEFAIDSAAAHLTIGKGGLDQIAATKSEIFTQLGLIEIPQQPDDNGRTPPRRYTTKEFITLEADCLKAVYAGLNDPRWNVDRALVDRVIDAYETEKQATQKPGEKPFKLTQEQRQAAYDLTGSGQYTFLKGAAGVGKSATLAPTFRVYAEAFKAQGRRVIGVAPANKQATELAKSTGIQAQTVHSLLIKHQNALAAQQAGQRFKQQDLIGRGDIVVCDEAGMLDTYQMHNLVVACHQAGARLICVGDRNQHDAVETAALFGLLHNAVGDRCAKIETIARQVEQFKPTAQALYEGKVSDAIRYMQRDDQLKVFSDGVYEADELVGDVFADMKTGLPGKDGVVRELDWSQILVLADTNEQVRALNDKIRDARFARGELRVEGSVSIETEVLPGERFTIQVAVGDRLLLRKTAKDAQSEPVYNGDLGTVLGIERVTREVDGDQIEDILFTIARDDGKTVKINSSEYEALQLGYCLTGHKAQGCTVMAAYYLPAHASLKSWYTAYTRGIYGCKTYLSEANWLSFKKSTAEYVYKDNALDLMPQAREAIRASVQTGQPFKLTPQKLSVLDRLQDVSSLFQFPGQAKALPQEKTGQSITVLLPVQSEIEHAKAFGAAVVDLRTDEQAWPADARRVAVVAAENPAPGVEIVPWTNPGATETPEHRRDLCETLQGMKPALFTTKLKPIKPEPQEARYVRIDPARPAPVASLGKYLRVDGRPVAAGDGVSRSEPRTESGSQTVAGSLGRFDRAAGAGEAANEEAFSRPFGHVKRPAGRAPTDGLRTLSTCDLAADPGGRREGLLPGNARTDRHSPGGVRRAVPDSGVARPMKFDKAADAREIAAMKLDVDLTAYAAHLGMEYDKQASYKGHAVFRYGAGKYDIYQATDDNWIWHDRHADKSGDIFKLYQEVRGGTFAQAKDDVRAFQGGVLPSLGKSPEEQARIDRARDEKRQQKERERQETIASSTKGHYRAFGFMGRRDIYLSQERGISPEVLAETRWRTSKHGSAVFPHIDAEGKFCGYEYRGAQMIDGELRQFKGFTTDTEKGIYLANPRCANPIEIRFSEGGVDVLSTYQLATPEERQRILFVGTTGEPGSNTEAAIIALAERHNIRRFSLAYDRDQGGDNLTAKRSARLAERFPDAEIEDVRERIGLQLGEDPNQGVQRLQGMTPEPTEIKTTPAQIEQAPAAATPAQSTEPEHAAEHEAEFRPEPRRM</sequence>
<dbReference type="RefSeq" id="WP_093503773.1">
    <property type="nucleotide sequence ID" value="NZ_BSSG01000003.1"/>
</dbReference>
<feature type="compositionally biased region" description="Low complexity" evidence="1">
    <location>
        <begin position="1594"/>
        <end position="1612"/>
    </location>
</feature>
<dbReference type="Proteomes" id="UP000243950">
    <property type="component" value="Unassembled WGS sequence"/>
</dbReference>
<evidence type="ECO:0000313" key="5">
    <source>
        <dbReference type="Proteomes" id="UP000243950"/>
    </source>
</evidence>
<dbReference type="SUPFAM" id="SSF52540">
    <property type="entry name" value="P-loop containing nucleoside triphosphate hydrolases"/>
    <property type="match status" value="1"/>
</dbReference>
<name>A0A1I1V8H7_PSEOC</name>
<feature type="compositionally biased region" description="Basic and acidic residues" evidence="1">
    <location>
        <begin position="154"/>
        <end position="171"/>
    </location>
</feature>
<evidence type="ECO:0000259" key="2">
    <source>
        <dbReference type="Pfam" id="PF08751"/>
    </source>
</evidence>
<evidence type="ECO:0000259" key="3">
    <source>
        <dbReference type="Pfam" id="PF13154"/>
    </source>
</evidence>
<dbReference type="Pfam" id="PF13604">
    <property type="entry name" value="AAA_30"/>
    <property type="match status" value="1"/>
</dbReference>
<dbReference type="NCBIfam" id="NF041492">
    <property type="entry name" value="MobF"/>
    <property type="match status" value="1"/>
</dbReference>
<gene>
    <name evidence="4" type="ORF">SAMN05216372_104153</name>
</gene>
<feature type="region of interest" description="Disordered" evidence="1">
    <location>
        <begin position="142"/>
        <end position="171"/>
    </location>
</feature>